<feature type="domain" description="Replication protein A 70 kDa DNA-binding subunit B/D first OB fold" evidence="2">
    <location>
        <begin position="35"/>
        <end position="75"/>
    </location>
</feature>
<evidence type="ECO:0000313" key="4">
    <source>
        <dbReference type="Proteomes" id="UP000712281"/>
    </source>
</evidence>
<dbReference type="Pfam" id="PF02721">
    <property type="entry name" value="DUF223"/>
    <property type="match status" value="1"/>
</dbReference>
<gene>
    <name evidence="3" type="ORF">F2Q68_00017342</name>
</gene>
<dbReference type="EMBL" id="QGKW02001940">
    <property type="protein sequence ID" value="KAF2555655.1"/>
    <property type="molecule type" value="Genomic_DNA"/>
</dbReference>
<name>A0A8S9HAV3_BRACR</name>
<evidence type="ECO:0000313" key="3">
    <source>
        <dbReference type="EMBL" id="KAF2555655.1"/>
    </source>
</evidence>
<dbReference type="AlphaFoldDB" id="A0A8S9HAV3"/>
<comment type="caution">
    <text evidence="3">The sequence shown here is derived from an EMBL/GenBank/DDBJ whole genome shotgun (WGS) entry which is preliminary data.</text>
</comment>
<feature type="region of interest" description="Disordered" evidence="1">
    <location>
        <begin position="93"/>
        <end position="125"/>
    </location>
</feature>
<accession>A0A8S9HAV3</accession>
<protein>
    <recommendedName>
        <fullName evidence="2">Replication protein A 70 kDa DNA-binding subunit B/D first OB fold domain-containing protein</fullName>
    </recommendedName>
</protein>
<dbReference type="InterPro" id="IPR003871">
    <property type="entry name" value="RFA1B/D_OB_1st"/>
</dbReference>
<dbReference type="Proteomes" id="UP000712281">
    <property type="component" value="Unassembled WGS sequence"/>
</dbReference>
<feature type="compositionally biased region" description="Low complexity" evidence="1">
    <location>
        <begin position="93"/>
        <end position="109"/>
    </location>
</feature>
<organism evidence="3 4">
    <name type="scientific">Brassica cretica</name>
    <name type="common">Mustard</name>
    <dbReference type="NCBI Taxonomy" id="69181"/>
    <lineage>
        <taxon>Eukaryota</taxon>
        <taxon>Viridiplantae</taxon>
        <taxon>Streptophyta</taxon>
        <taxon>Embryophyta</taxon>
        <taxon>Tracheophyta</taxon>
        <taxon>Spermatophyta</taxon>
        <taxon>Magnoliopsida</taxon>
        <taxon>eudicotyledons</taxon>
        <taxon>Gunneridae</taxon>
        <taxon>Pentapetalae</taxon>
        <taxon>rosids</taxon>
        <taxon>malvids</taxon>
        <taxon>Brassicales</taxon>
        <taxon>Brassicaceae</taxon>
        <taxon>Brassiceae</taxon>
        <taxon>Brassica</taxon>
    </lineage>
</organism>
<reference evidence="3" key="1">
    <citation type="submission" date="2019-12" db="EMBL/GenBank/DDBJ databases">
        <title>Genome sequencing and annotation of Brassica cretica.</title>
        <authorList>
            <person name="Studholme D.J."/>
            <person name="Sarris P.F."/>
        </authorList>
    </citation>
    <scope>NUCLEOTIDE SEQUENCE</scope>
    <source>
        <strain evidence="3">PFS-001/15</strain>
        <tissue evidence="3">Leaf</tissue>
    </source>
</reference>
<proteinExistence type="predicted"/>
<sequence length="204" mass="23158">MNHSCFLANIQTVLEAVGDDVTSDLRESAVGVIVKLKELEYTWHNWQIRVKVLHSWKQTTPFAGDTLEFILADETKLNLHHFYLRQSLHRESSSSLFSSTPPSSSSLSSARKKNSARKNNSISPRSSTMNRVICMTFSSGERKYPRRLYDVGKTPIQIRSMNHSCFLANIQTVLETVGDDVTSNGTIVVSWPTFKLKRHLDNEK</sequence>
<evidence type="ECO:0000259" key="2">
    <source>
        <dbReference type="Pfam" id="PF02721"/>
    </source>
</evidence>
<evidence type="ECO:0000256" key="1">
    <source>
        <dbReference type="SAM" id="MobiDB-lite"/>
    </source>
</evidence>